<keyword evidence="6" id="KW-1185">Reference proteome</keyword>
<keyword evidence="3" id="KW-0472">Membrane</keyword>
<protein>
    <submittedName>
        <fullName evidence="5">Patatin-like protein</fullName>
    </submittedName>
</protein>
<comment type="caution">
    <text evidence="5">The sequence shown here is derived from an EMBL/GenBank/DDBJ whole genome shotgun (WGS) entry which is preliminary data.</text>
</comment>
<dbReference type="EMBL" id="JAAMPJ010000015">
    <property type="protein sequence ID" value="NGY65351.1"/>
    <property type="molecule type" value="Genomic_DNA"/>
</dbReference>
<dbReference type="GO" id="GO:0016042">
    <property type="term" value="P:lipid catabolic process"/>
    <property type="evidence" value="ECO:0007669"/>
    <property type="project" value="UniProtKB-UniRule"/>
</dbReference>
<keyword evidence="2" id="KW-0378">Hydrolase</keyword>
<evidence type="ECO:0000313" key="6">
    <source>
        <dbReference type="Proteomes" id="UP000481360"/>
    </source>
</evidence>
<feature type="domain" description="PNPLA" evidence="4">
    <location>
        <begin position="13"/>
        <end position="270"/>
    </location>
</feature>
<feature type="transmembrane region" description="Helical" evidence="3">
    <location>
        <begin position="997"/>
        <end position="1018"/>
    </location>
</feature>
<gene>
    <name evidence="5" type="ORF">G7043_41305</name>
</gene>
<comment type="caution">
    <text evidence="2">Lacks conserved residue(s) required for the propagation of feature annotation.</text>
</comment>
<evidence type="ECO:0000313" key="5">
    <source>
        <dbReference type="EMBL" id="NGY65351.1"/>
    </source>
</evidence>
<dbReference type="NCBIfam" id="TIGR03607">
    <property type="entry name" value="patatin-like protein"/>
    <property type="match status" value="1"/>
</dbReference>
<dbReference type="InterPro" id="IPR024282">
    <property type="entry name" value="DUF3376"/>
</dbReference>
<evidence type="ECO:0000256" key="3">
    <source>
        <dbReference type="SAM" id="Phobius"/>
    </source>
</evidence>
<feature type="transmembrane region" description="Helical" evidence="3">
    <location>
        <begin position="967"/>
        <end position="985"/>
    </location>
</feature>
<feature type="short sequence motif" description="DGA/G" evidence="2">
    <location>
        <begin position="257"/>
        <end position="259"/>
    </location>
</feature>
<keyword evidence="1 2" id="KW-0443">Lipid metabolism</keyword>
<keyword evidence="3" id="KW-0812">Transmembrane</keyword>
<feature type="transmembrane region" description="Helical" evidence="3">
    <location>
        <begin position="1070"/>
        <end position="1092"/>
    </location>
</feature>
<organism evidence="5 6">
    <name type="scientific">Lentzea alba</name>
    <dbReference type="NCBI Taxonomy" id="2714351"/>
    <lineage>
        <taxon>Bacteria</taxon>
        <taxon>Bacillati</taxon>
        <taxon>Actinomycetota</taxon>
        <taxon>Actinomycetes</taxon>
        <taxon>Pseudonocardiales</taxon>
        <taxon>Pseudonocardiaceae</taxon>
        <taxon>Lentzea</taxon>
    </lineage>
</organism>
<evidence type="ECO:0000259" key="4">
    <source>
        <dbReference type="PROSITE" id="PS51635"/>
    </source>
</evidence>
<reference evidence="5 6" key="1">
    <citation type="submission" date="2020-03" db="EMBL/GenBank/DDBJ databases">
        <title>Isolation and identification of active actinomycetes.</title>
        <authorList>
            <person name="Sun X."/>
        </authorList>
    </citation>
    <scope>NUCLEOTIDE SEQUENCE [LARGE SCALE GENOMIC DNA]</scope>
    <source>
        <strain evidence="5 6">NEAU-D13</strain>
    </source>
</reference>
<feature type="active site" description="Proton acceptor" evidence="2">
    <location>
        <position position="257"/>
    </location>
</feature>
<dbReference type="PROSITE" id="PS51635">
    <property type="entry name" value="PNPLA"/>
    <property type="match status" value="1"/>
</dbReference>
<evidence type="ECO:0000256" key="2">
    <source>
        <dbReference type="PROSITE-ProRule" id="PRU01161"/>
    </source>
</evidence>
<sequence>MTTPHPEEIRFAVVLNGGVSLAVWMGGVVLELDRLTRAMPDGDPAYRAMLNLVDGTARADVITGTSAGGINGAALALSQVNKKADLSALRNMWVEHGRFDELLRQPFKGQPPSLLRGDEYFLPRLEEALSGLTTEFEQVPSGKAPIDLRITTTLLNGVPKVSYDDLGQELPQTVHQGVFSFRRDPPDCGSSQDDFVNGENPKQHLVTRLALAARSTASFPFAFEPSHVPVPSDDESGMGKNASWYSEKADRARFAVDGGVLVNTPTKEALEAIDRMPAQGRVRRIMLLVFPHAPDRGEEPEQDEADDCPTALKIGGKLLGALYSQSGRTYVDRVEEHNRAAASRRTGRNALLNQLYDQDAKHLVPQLYRMARVLFGQYREVRIRYAAKQLAGRLFDDPNADTHRWSFERVRAAAEAGQRAWPQKTLPYVPDNPAPHTVLGEENCWPWGFTMADRLASATLDLLKRLVWVVPRGSEDADKLATLRQTLHKCRAAIRNERAFLDEGTSPCEPDKTYWLGRLKNYNDRLCKPDPRGTGARVRSEAGKIGDILLGAKDVLERVPETLDDMGGLKAWRELLNADQTFTECRKRLAGAELLLSRLLALEISATCVGDVAPTGLDQPVELMQVSLRAENPFAEQTRTPDDKAAGASLGRFSGFLKRSWRVNDWIWGRLDAATMLCRVVLSQERLHRQYTIEEKRGDTEEARTDAAARAIRELVTALFGSHPVQLKEEKRQKKIDALVADAIKELTEIYGKPVEELEPTAPKIAELVAWGLHMRIVSEDLGALKDAILADANDGANVRSSGALFVAQHAKLLDELEVQGRFDPAKEGMVDRAMKALTAFDQAKIGREPLGEEFTGDQMIRTAATAAAVAVSVLDSDQSGLGVAKPVTRTLRGATLLPYWAIIGLTKGSRIAQAGGLLAITLGAAMLMLAMFSLLPEGLTAPAAALGAGMLLTAFGYAALRSRTMLHGLVLLSPVIPLAVHAIVNTNDPKSTVGVVSLGGVAAVVVAMMILGSVPVVRRTPFALISDVWVNVVAKLMYGLAIALGAVIVAAPLIAPVRSVVDFAHDNRVLSAFVLDSVLIVAAVMTAWWQGQALKRWQVRKNDSSAKNDRIATSARIGQARSTIPARSSRWQYSATTGNAPSIFSTLGPAIGHRLPGPSFPHPATIR</sequence>
<proteinExistence type="predicted"/>
<dbReference type="GO" id="GO:0016787">
    <property type="term" value="F:hydrolase activity"/>
    <property type="evidence" value="ECO:0007669"/>
    <property type="project" value="UniProtKB-UniRule"/>
</dbReference>
<dbReference type="InterPro" id="IPR019894">
    <property type="entry name" value="Patatin-related_protein"/>
</dbReference>
<dbReference type="Proteomes" id="UP000481360">
    <property type="component" value="Unassembled WGS sequence"/>
</dbReference>
<dbReference type="SUPFAM" id="SSF52151">
    <property type="entry name" value="FabD/lysophospholipase-like"/>
    <property type="match status" value="1"/>
</dbReference>
<dbReference type="Gene3D" id="3.40.1090.10">
    <property type="entry name" value="Cytosolic phospholipase A2 catalytic domain"/>
    <property type="match status" value="1"/>
</dbReference>
<dbReference type="InterPro" id="IPR002641">
    <property type="entry name" value="PNPLA_dom"/>
</dbReference>
<name>A0A7C9RWR1_9PSEU</name>
<dbReference type="Pfam" id="PF11856">
    <property type="entry name" value="DUF3376"/>
    <property type="match status" value="1"/>
</dbReference>
<keyword evidence="2" id="KW-0442">Lipid degradation</keyword>
<keyword evidence="3" id="KW-1133">Transmembrane helix</keyword>
<dbReference type="Pfam" id="PF01734">
    <property type="entry name" value="Patatin"/>
    <property type="match status" value="1"/>
</dbReference>
<feature type="transmembrane region" description="Helical" evidence="3">
    <location>
        <begin position="12"/>
        <end position="30"/>
    </location>
</feature>
<evidence type="ECO:0000256" key="1">
    <source>
        <dbReference type="ARBA" id="ARBA00023098"/>
    </source>
</evidence>
<feature type="short sequence motif" description="GXSXG" evidence="2">
    <location>
        <begin position="64"/>
        <end position="68"/>
    </location>
</feature>
<feature type="active site" description="Nucleophile" evidence="2">
    <location>
        <position position="66"/>
    </location>
</feature>
<dbReference type="RefSeq" id="WP_166054146.1">
    <property type="nucleotide sequence ID" value="NZ_JAAMPJ010000015.1"/>
</dbReference>
<dbReference type="InterPro" id="IPR016035">
    <property type="entry name" value="Acyl_Trfase/lysoPLipase"/>
</dbReference>
<feature type="transmembrane region" description="Helical" evidence="3">
    <location>
        <begin position="1039"/>
        <end position="1058"/>
    </location>
</feature>
<feature type="transmembrane region" description="Helical" evidence="3">
    <location>
        <begin position="942"/>
        <end position="960"/>
    </location>
</feature>
<dbReference type="AlphaFoldDB" id="A0A7C9RWR1"/>
<accession>A0A7C9RWR1</accession>